<comment type="caution">
    <text evidence="1">The sequence shown here is derived from an EMBL/GenBank/DDBJ whole genome shotgun (WGS) entry which is preliminary data.</text>
</comment>
<evidence type="ECO:0000313" key="2">
    <source>
        <dbReference type="Proteomes" id="UP001597111"/>
    </source>
</evidence>
<dbReference type="SUPFAM" id="SSF47240">
    <property type="entry name" value="Ferritin-like"/>
    <property type="match status" value="2"/>
</dbReference>
<reference evidence="1 2" key="1">
    <citation type="journal article" date="2019" name="Int. J. Syst. Evol. Microbiol.">
        <title>The Global Catalogue of Microorganisms (GCM) 10K type strain sequencing project: providing services to taxonomists for standard genome sequencing and annotation.</title>
        <authorList>
            <consortium name="The Broad Institute Genomics Platform"/>
            <consortium name="The Broad Institute Genome Sequencing Center for Infectious Disease"/>
            <person name="Wu L."/>
            <person name="Ma J."/>
        </authorList>
    </citation>
    <scope>NUCLEOTIDE SEQUENCE [LARGE SCALE GENOMIC DNA]</scope>
    <source>
        <strain evidence="1 2">CGMCC 1.12285</strain>
    </source>
</reference>
<dbReference type="Gene3D" id="1.20.1260.10">
    <property type="match status" value="1"/>
</dbReference>
<dbReference type="EMBL" id="JBHUDH010000077">
    <property type="protein sequence ID" value="MFD1526240.1"/>
    <property type="molecule type" value="Genomic_DNA"/>
</dbReference>
<organism evidence="1 2">
    <name type="scientific">Halolamina salina</name>
    <dbReference type="NCBI Taxonomy" id="1220023"/>
    <lineage>
        <taxon>Archaea</taxon>
        <taxon>Methanobacteriati</taxon>
        <taxon>Methanobacteriota</taxon>
        <taxon>Stenosarchaea group</taxon>
        <taxon>Halobacteria</taxon>
        <taxon>Halobacteriales</taxon>
        <taxon>Haloferacaceae</taxon>
    </lineage>
</organism>
<accession>A0ABD6B5R8</accession>
<evidence type="ECO:0000313" key="1">
    <source>
        <dbReference type="EMBL" id="MFD1526240.1"/>
    </source>
</evidence>
<dbReference type="InterPro" id="IPR009078">
    <property type="entry name" value="Ferritin-like_SF"/>
</dbReference>
<name>A0ABD6B5R8_9EURY</name>
<sequence length="210" mass="22913">MDGATFRERVADAKRTELDGLDSPALLTALTDGEPTVRRVLEAAADSEHAAHLTFSQWADDEPNDRAREAFAAVAEREAGHRERVLDAIDGEYEPSDGGTLHSYLRGREGPIVRAAAGMVGRGLVADRTHRQVVSFFADEGDTERADLFRTLREETDSGTERGLELLEALCDSEEEWADAHGVAEYTIQIARDDFADALARTGGDPSSVR</sequence>
<proteinExistence type="predicted"/>
<dbReference type="RefSeq" id="WP_379818389.1">
    <property type="nucleotide sequence ID" value="NZ_JBHUDH010000077.1"/>
</dbReference>
<dbReference type="AlphaFoldDB" id="A0ABD6B5R8"/>
<gene>
    <name evidence="1" type="ORF">ACFR9S_07985</name>
</gene>
<protein>
    <submittedName>
        <fullName evidence="1">Rubrerythrin family protein</fullName>
    </submittedName>
</protein>
<dbReference type="InterPro" id="IPR012347">
    <property type="entry name" value="Ferritin-like"/>
</dbReference>
<dbReference type="Proteomes" id="UP001597111">
    <property type="component" value="Unassembled WGS sequence"/>
</dbReference>
<keyword evidence="2" id="KW-1185">Reference proteome</keyword>